<evidence type="ECO:0000313" key="2">
    <source>
        <dbReference type="Proteomes" id="UP000593565"/>
    </source>
</evidence>
<comment type="caution">
    <text evidence="1">The sequence shown here is derived from an EMBL/GenBank/DDBJ whole genome shotgun (WGS) entry which is preliminary data.</text>
</comment>
<name>A0A7J6A2R8_AMEME</name>
<dbReference type="Proteomes" id="UP000593565">
    <property type="component" value="Unassembled WGS sequence"/>
</dbReference>
<organism evidence="1 2">
    <name type="scientific">Ameiurus melas</name>
    <name type="common">Black bullhead</name>
    <name type="synonym">Silurus melas</name>
    <dbReference type="NCBI Taxonomy" id="219545"/>
    <lineage>
        <taxon>Eukaryota</taxon>
        <taxon>Metazoa</taxon>
        <taxon>Chordata</taxon>
        <taxon>Craniata</taxon>
        <taxon>Vertebrata</taxon>
        <taxon>Euteleostomi</taxon>
        <taxon>Actinopterygii</taxon>
        <taxon>Neopterygii</taxon>
        <taxon>Teleostei</taxon>
        <taxon>Ostariophysi</taxon>
        <taxon>Siluriformes</taxon>
        <taxon>Ictaluridae</taxon>
        <taxon>Ameiurus</taxon>
    </lineage>
</organism>
<dbReference type="EMBL" id="JAAGNN010000019">
    <property type="protein sequence ID" value="KAF4076481.1"/>
    <property type="molecule type" value="Genomic_DNA"/>
</dbReference>
<gene>
    <name evidence="1" type="ORF">AMELA_G00215510</name>
</gene>
<evidence type="ECO:0000313" key="1">
    <source>
        <dbReference type="EMBL" id="KAF4076481.1"/>
    </source>
</evidence>
<dbReference type="AlphaFoldDB" id="A0A7J6A2R8"/>
<keyword evidence="2" id="KW-1185">Reference proteome</keyword>
<sequence length="54" mass="5983">MARQKCGGFEKFTRHWKSYIISKITPVLPRYCKCSEANSVAACIVGNMVAMVTG</sequence>
<reference evidence="1 2" key="1">
    <citation type="submission" date="2020-02" db="EMBL/GenBank/DDBJ databases">
        <title>A chromosome-scale genome assembly of the black bullhead catfish (Ameiurus melas).</title>
        <authorList>
            <person name="Wen M."/>
            <person name="Zham M."/>
            <person name="Cabau C."/>
            <person name="Klopp C."/>
            <person name="Donnadieu C."/>
            <person name="Roques C."/>
            <person name="Bouchez O."/>
            <person name="Lampietro C."/>
            <person name="Jouanno E."/>
            <person name="Herpin A."/>
            <person name="Louis A."/>
            <person name="Berthelot C."/>
            <person name="Parey E."/>
            <person name="Roest-Crollius H."/>
            <person name="Braasch I."/>
            <person name="Postlethwait J."/>
            <person name="Robinson-Rechavi M."/>
            <person name="Echchiki A."/>
            <person name="Begum T."/>
            <person name="Montfort J."/>
            <person name="Schartl M."/>
            <person name="Bobe J."/>
            <person name="Guiguen Y."/>
        </authorList>
    </citation>
    <scope>NUCLEOTIDE SEQUENCE [LARGE SCALE GENOMIC DNA]</scope>
    <source>
        <strain evidence="1">M_S1</strain>
        <tissue evidence="1">Blood</tissue>
    </source>
</reference>
<protein>
    <submittedName>
        <fullName evidence="1">Uncharacterized protein</fullName>
    </submittedName>
</protein>
<accession>A0A7J6A2R8</accession>
<proteinExistence type="predicted"/>